<dbReference type="PANTHER" id="PTHR22916">
    <property type="entry name" value="GLYCOSYLTRANSFERASE"/>
    <property type="match status" value="1"/>
</dbReference>
<protein>
    <submittedName>
        <fullName evidence="2">Glycosyltransferase family 2 protein</fullName>
    </submittedName>
</protein>
<dbReference type="CDD" id="cd00761">
    <property type="entry name" value="Glyco_tranf_GTA_type"/>
    <property type="match status" value="1"/>
</dbReference>
<dbReference type="RefSeq" id="WP_134551132.1">
    <property type="nucleotide sequence ID" value="NZ_SOHL01000013.1"/>
</dbReference>
<name>A0A4R9AY29_9MICO</name>
<evidence type="ECO:0000313" key="3">
    <source>
        <dbReference type="Proteomes" id="UP000297983"/>
    </source>
</evidence>
<gene>
    <name evidence="2" type="ORF">E3T50_06535</name>
</gene>
<dbReference type="Proteomes" id="UP000297983">
    <property type="component" value="Unassembled WGS sequence"/>
</dbReference>
<keyword evidence="3" id="KW-1185">Reference proteome</keyword>
<evidence type="ECO:0000313" key="2">
    <source>
        <dbReference type="EMBL" id="TFD71233.1"/>
    </source>
</evidence>
<comment type="caution">
    <text evidence="2">The sequence shown here is derived from an EMBL/GenBank/DDBJ whole genome shotgun (WGS) entry which is preliminary data.</text>
</comment>
<organism evidence="2 3">
    <name type="scientific">Cryobacterium gelidum</name>
    <dbReference type="NCBI Taxonomy" id="1259164"/>
    <lineage>
        <taxon>Bacteria</taxon>
        <taxon>Bacillati</taxon>
        <taxon>Actinomycetota</taxon>
        <taxon>Actinomycetes</taxon>
        <taxon>Micrococcales</taxon>
        <taxon>Microbacteriaceae</taxon>
        <taxon>Cryobacterium</taxon>
    </lineage>
</organism>
<dbReference type="AlphaFoldDB" id="A0A4R9AY29"/>
<dbReference type="SUPFAM" id="SSF53448">
    <property type="entry name" value="Nucleotide-diphospho-sugar transferases"/>
    <property type="match status" value="1"/>
</dbReference>
<dbReference type="Pfam" id="PF00535">
    <property type="entry name" value="Glycos_transf_2"/>
    <property type="match status" value="1"/>
</dbReference>
<dbReference type="Gene3D" id="3.90.550.10">
    <property type="entry name" value="Spore Coat Polysaccharide Biosynthesis Protein SpsA, Chain A"/>
    <property type="match status" value="1"/>
</dbReference>
<sequence length="278" mass="30103">MTAKVSIVVPAFNNAEHIEATMRSIIAQSFTDLEIIVADHGSTDATVARLQQFLADPRVTLLQTEAGGGAARNWNRVTDAATAPLLKLVCGDDLLYPDIVARQVGAFDDGVVLVASGRDIIDARAKPVFRNRGINGLAGRHRGGFAVRRTVRDGLNSFGEPACVMIRRSVLQSVGGWAHDEQYLIDEATYVKVLFEGDFVGIPVALAAFRLSAEQWSVRLGRDQASQATAFHRALLARRPDVVSRSDVRIGNLRARVNAVSRRAVYALLGQRMTGVTG</sequence>
<keyword evidence="2" id="KW-0808">Transferase</keyword>
<reference evidence="2 3" key="1">
    <citation type="submission" date="2019-03" db="EMBL/GenBank/DDBJ databases">
        <title>Genomics of glacier-inhabiting Cryobacterium strains.</title>
        <authorList>
            <person name="Liu Q."/>
            <person name="Xin Y.-H."/>
        </authorList>
    </citation>
    <scope>NUCLEOTIDE SEQUENCE [LARGE SCALE GENOMIC DNA]</scope>
    <source>
        <strain evidence="2 3">Hz16</strain>
    </source>
</reference>
<evidence type="ECO:0000259" key="1">
    <source>
        <dbReference type="Pfam" id="PF00535"/>
    </source>
</evidence>
<dbReference type="GO" id="GO:0016740">
    <property type="term" value="F:transferase activity"/>
    <property type="evidence" value="ECO:0007669"/>
    <property type="project" value="UniProtKB-KW"/>
</dbReference>
<dbReference type="EMBL" id="SOHL01000013">
    <property type="protein sequence ID" value="TFD71233.1"/>
    <property type="molecule type" value="Genomic_DNA"/>
</dbReference>
<accession>A0A4R9AY29</accession>
<dbReference type="InterPro" id="IPR029044">
    <property type="entry name" value="Nucleotide-diphossugar_trans"/>
</dbReference>
<proteinExistence type="predicted"/>
<feature type="domain" description="Glycosyltransferase 2-like" evidence="1">
    <location>
        <begin position="6"/>
        <end position="174"/>
    </location>
</feature>
<dbReference type="InterPro" id="IPR001173">
    <property type="entry name" value="Glyco_trans_2-like"/>
</dbReference>
<dbReference type="PANTHER" id="PTHR22916:SF64">
    <property type="entry name" value="TRANSFERASE, PUTATIVE-RELATED"/>
    <property type="match status" value="1"/>
</dbReference>